<gene>
    <name evidence="3" type="ORF">BDN70DRAFT_884600</name>
</gene>
<dbReference type="InterPro" id="IPR036691">
    <property type="entry name" value="Endo/exonu/phosph_ase_sf"/>
</dbReference>
<dbReference type="InterPro" id="IPR046985">
    <property type="entry name" value="IP5"/>
</dbReference>
<feature type="region of interest" description="Disordered" evidence="1">
    <location>
        <begin position="22"/>
        <end position="299"/>
    </location>
</feature>
<dbReference type="SMART" id="SM00128">
    <property type="entry name" value="IPPc"/>
    <property type="match status" value="1"/>
</dbReference>
<dbReference type="OrthoDB" id="2248459at2759"/>
<sequence>MEPSDIDEGSLEAVKSLRSKFERLASESSSASRPSISSDFLAINPPGSPRPRATSSSQVIGMPEGAMQLRASASSSDLKSTAKRAPPPPPPPRGSKLTVPSPSHSPSPLSPILRPVPIPPPSSSSNKELSSVSQLKSKFDTSSPPPSRIQSPRQSIPTIVQTDSKPMVPSRPAARQLDHVARDSLSDDDDDLPGPSASKFTLPPRQNAHSFQSLQPDTKPVIPSRPVSLVSTTRQYEDMQANAKPVIPPRPAVRQTDYIGRNSLSDDGDDPPAPSNSKFIVPLTHQSDTKPVVPPRPASLLSTTRQFDDANIAAQSLLLGVEQEMPEPRISKSAPPPIPVRQGIDVGSPRILVAPQTDSPSDIDTPQQASRPTHILPPRPPPRYNTSLSPHNGVGNPKSVSLPASKGPSPPPPLPVRRSTIATQDAPLVATLPPPLPNRSQITPSVSEVAAERKALGSSRLPPPPTRTVGLGDKLPPPRRPSTPSSDEESGEEDTAKAQVVDLMPDGSSSSRRPPVLKFRDGYSEPKVHVHPHAGCVVISGSHAVVAHGHHLKIYDLAVSEAPTFSLDTKDFGLKDAKITCMEIRPTVSHVDSGYLLWGGTKEGHIFELDMRTGSMRGAKWAAHLHPIIHIFRHGRSMISLDESGKAQVFSPDPVNQDDITLSLTIPRVVRTTDKLDFAKMIDGKLWTAARLEHHGTAPAQRLPVIRVFEVFNPASVGRSILPIEHVGPVTSATIIPTQPRIVYVGHEEGFISLWELDTEDGYPQCVEVMKVSVSDVLSLEGVNNRLWAGSRNGMISAYDVSQRPWIVTNCWNAHPGVPVMKLMVNHFAVVAIGRLVVASIGRDESMRIWDGLLGLDWIDNELAKQETSFSSFHDLTVLVVSWNCDSARPDSLTGEENYNFLNDALHSVDYPPDVIVFGFQEVIDLESRKMVAKNVLLGGKKKPEDGGLSDKVTGAYKRWYDRLIIAVKTAMPKDIAYCVVHTESLVGLFTCIFVKNSERAFFDDVSITTIKRGMGGRYGNKGGIVARFVVDDSSICFINCHLAAGQSAVRQRNADVAGMLEDKALFAPTEHPLAYVGGGDGSMVLDHEFVILNGDLNYRIDHRRDAIIAAIHAGDLNSLLVHDQLLREIKFNRGCRLRGFTEGLLTFNPTYKYDPRSNEYDTSEKRRAPAWCDRILWRSRVPTRIRQLHYRRYEANVSDHRPISAAFAITVKTFDKETRIAAREILEAQWIEEQERLLDELNEFYVNQALI</sequence>
<protein>
    <submittedName>
        <fullName evidence="3">DNase I-like protein</fullName>
    </submittedName>
</protein>
<comment type="caution">
    <text evidence="3">The sequence shown here is derived from an EMBL/GenBank/DDBJ whole genome shotgun (WGS) entry which is preliminary data.</text>
</comment>
<dbReference type="AlphaFoldDB" id="A0A9P5YT02"/>
<keyword evidence="4" id="KW-1185">Reference proteome</keyword>
<feature type="compositionally biased region" description="Polar residues" evidence="1">
    <location>
        <begin position="207"/>
        <end position="216"/>
    </location>
</feature>
<dbReference type="Gene3D" id="3.60.10.10">
    <property type="entry name" value="Endonuclease/exonuclease/phosphatase"/>
    <property type="match status" value="1"/>
</dbReference>
<proteinExistence type="predicted"/>
<evidence type="ECO:0000256" key="1">
    <source>
        <dbReference type="SAM" id="MobiDB-lite"/>
    </source>
</evidence>
<dbReference type="Gene3D" id="2.130.10.10">
    <property type="entry name" value="YVTN repeat-like/Quinoprotein amine dehydrogenase"/>
    <property type="match status" value="1"/>
</dbReference>
<organism evidence="3 4">
    <name type="scientific">Pholiota conissans</name>
    <dbReference type="NCBI Taxonomy" id="109636"/>
    <lineage>
        <taxon>Eukaryota</taxon>
        <taxon>Fungi</taxon>
        <taxon>Dikarya</taxon>
        <taxon>Basidiomycota</taxon>
        <taxon>Agaricomycotina</taxon>
        <taxon>Agaricomycetes</taxon>
        <taxon>Agaricomycetidae</taxon>
        <taxon>Agaricales</taxon>
        <taxon>Agaricineae</taxon>
        <taxon>Strophariaceae</taxon>
        <taxon>Pholiota</taxon>
    </lineage>
</organism>
<dbReference type="InterPro" id="IPR015943">
    <property type="entry name" value="WD40/YVTN_repeat-like_dom_sf"/>
</dbReference>
<feature type="compositionally biased region" description="Pro residues" evidence="1">
    <location>
        <begin position="103"/>
        <end position="122"/>
    </location>
</feature>
<dbReference type="Proteomes" id="UP000807469">
    <property type="component" value="Unassembled WGS sequence"/>
</dbReference>
<evidence type="ECO:0000313" key="3">
    <source>
        <dbReference type="EMBL" id="KAF9474611.1"/>
    </source>
</evidence>
<dbReference type="GO" id="GO:0004439">
    <property type="term" value="F:phosphatidylinositol-4,5-bisphosphate 5-phosphatase activity"/>
    <property type="evidence" value="ECO:0007669"/>
    <property type="project" value="TreeGrafter"/>
</dbReference>
<dbReference type="PANTHER" id="PTHR11200">
    <property type="entry name" value="INOSITOL 5-PHOSPHATASE"/>
    <property type="match status" value="1"/>
</dbReference>
<dbReference type="SUPFAM" id="SSF56219">
    <property type="entry name" value="DNase I-like"/>
    <property type="match status" value="1"/>
</dbReference>
<dbReference type="InterPro" id="IPR036322">
    <property type="entry name" value="WD40_repeat_dom_sf"/>
</dbReference>
<dbReference type="Pfam" id="PF22669">
    <property type="entry name" value="Exo_endo_phos2"/>
    <property type="match status" value="1"/>
</dbReference>
<feature type="compositionally biased region" description="Basic and acidic residues" evidence="1">
    <location>
        <begin position="176"/>
        <end position="185"/>
    </location>
</feature>
<evidence type="ECO:0000313" key="4">
    <source>
        <dbReference type="Proteomes" id="UP000807469"/>
    </source>
</evidence>
<name>A0A9P5YT02_9AGAR</name>
<dbReference type="EMBL" id="MU155370">
    <property type="protein sequence ID" value="KAF9474611.1"/>
    <property type="molecule type" value="Genomic_DNA"/>
</dbReference>
<accession>A0A9P5YT02</accession>
<dbReference type="GO" id="GO:0046856">
    <property type="term" value="P:phosphatidylinositol dephosphorylation"/>
    <property type="evidence" value="ECO:0007669"/>
    <property type="project" value="InterPro"/>
</dbReference>
<feature type="compositionally biased region" description="Polar residues" evidence="1">
    <location>
        <begin position="356"/>
        <end position="371"/>
    </location>
</feature>
<feature type="region of interest" description="Disordered" evidence="1">
    <location>
        <begin position="323"/>
        <end position="516"/>
    </location>
</feature>
<reference evidence="3" key="1">
    <citation type="submission" date="2020-11" db="EMBL/GenBank/DDBJ databases">
        <authorList>
            <consortium name="DOE Joint Genome Institute"/>
            <person name="Ahrendt S."/>
            <person name="Riley R."/>
            <person name="Andreopoulos W."/>
            <person name="Labutti K."/>
            <person name="Pangilinan J."/>
            <person name="Ruiz-Duenas F.J."/>
            <person name="Barrasa J.M."/>
            <person name="Sanchez-Garcia M."/>
            <person name="Camarero S."/>
            <person name="Miyauchi S."/>
            <person name="Serrano A."/>
            <person name="Linde D."/>
            <person name="Babiker R."/>
            <person name="Drula E."/>
            <person name="Ayuso-Fernandez I."/>
            <person name="Pacheco R."/>
            <person name="Padilla G."/>
            <person name="Ferreira P."/>
            <person name="Barriuso J."/>
            <person name="Kellner H."/>
            <person name="Castanera R."/>
            <person name="Alfaro M."/>
            <person name="Ramirez L."/>
            <person name="Pisabarro A.G."/>
            <person name="Kuo A."/>
            <person name="Tritt A."/>
            <person name="Lipzen A."/>
            <person name="He G."/>
            <person name="Yan M."/>
            <person name="Ng V."/>
            <person name="Cullen D."/>
            <person name="Martin F."/>
            <person name="Rosso M.-N."/>
            <person name="Henrissat B."/>
            <person name="Hibbett D."/>
            <person name="Martinez A.T."/>
            <person name="Grigoriev I.V."/>
        </authorList>
    </citation>
    <scope>NUCLEOTIDE SEQUENCE</scope>
    <source>
        <strain evidence="3">CIRM-BRFM 674</strain>
    </source>
</reference>
<feature type="domain" description="Inositol polyphosphate-related phosphatase" evidence="2">
    <location>
        <begin position="874"/>
        <end position="1216"/>
    </location>
</feature>
<dbReference type="PANTHER" id="PTHR11200:SF240">
    <property type="entry name" value="INOSITOL POLYPHOSPHATE 5-PHOSPHATASE C9G1.10C-RELATED"/>
    <property type="match status" value="1"/>
</dbReference>
<feature type="compositionally biased region" description="Low complexity" evidence="1">
    <location>
        <begin position="26"/>
        <end position="38"/>
    </location>
</feature>
<feature type="compositionally biased region" description="Low complexity" evidence="1">
    <location>
        <begin position="148"/>
        <end position="157"/>
    </location>
</feature>
<dbReference type="SUPFAM" id="SSF50978">
    <property type="entry name" value="WD40 repeat-like"/>
    <property type="match status" value="1"/>
</dbReference>
<evidence type="ECO:0000259" key="2">
    <source>
        <dbReference type="SMART" id="SM00128"/>
    </source>
</evidence>
<dbReference type="InterPro" id="IPR000300">
    <property type="entry name" value="IPPc"/>
</dbReference>
<feature type="compositionally biased region" description="Low complexity" evidence="1">
    <location>
        <begin position="123"/>
        <end position="133"/>
    </location>
</feature>